<dbReference type="InterPro" id="IPR050300">
    <property type="entry name" value="GDXG_lipolytic_enzyme"/>
</dbReference>
<feature type="domain" description="BD-FAE-like" evidence="2">
    <location>
        <begin position="19"/>
        <end position="213"/>
    </location>
</feature>
<dbReference type="InterPro" id="IPR049492">
    <property type="entry name" value="BD-FAE-like_dom"/>
</dbReference>
<evidence type="ECO:0000313" key="3">
    <source>
        <dbReference type="EMBL" id="MDR6551777.1"/>
    </source>
</evidence>
<proteinExistence type="predicted"/>
<accession>A0ABU1NXR3</accession>
<evidence type="ECO:0000313" key="4">
    <source>
        <dbReference type="Proteomes" id="UP001267290"/>
    </source>
</evidence>
<evidence type="ECO:0000256" key="1">
    <source>
        <dbReference type="ARBA" id="ARBA00022801"/>
    </source>
</evidence>
<reference evidence="3 4" key="1">
    <citation type="submission" date="2023-07" db="EMBL/GenBank/DDBJ databases">
        <title>Sorghum-associated microbial communities from plants grown in Nebraska, USA.</title>
        <authorList>
            <person name="Schachtman D."/>
        </authorList>
    </citation>
    <scope>NUCLEOTIDE SEQUENCE [LARGE SCALE GENOMIC DNA]</scope>
    <source>
        <strain evidence="3 4">CC258</strain>
    </source>
</reference>
<dbReference type="SUPFAM" id="SSF53474">
    <property type="entry name" value="alpha/beta-Hydrolases"/>
    <property type="match status" value="1"/>
</dbReference>
<keyword evidence="4" id="KW-1185">Reference proteome</keyword>
<dbReference type="Proteomes" id="UP001267290">
    <property type="component" value="Unassembled WGS sequence"/>
</dbReference>
<keyword evidence="1" id="KW-0378">Hydrolase</keyword>
<evidence type="ECO:0000259" key="2">
    <source>
        <dbReference type="Pfam" id="PF20434"/>
    </source>
</evidence>
<dbReference type="InterPro" id="IPR029058">
    <property type="entry name" value="AB_hydrolase_fold"/>
</dbReference>
<sequence length="258" mass="29072">MEIIRDISYSDHFTEYRKMDWFIPLKPSKQTALLFIHGGGWYKGNKEQWHDVCAHFASEGYICATASYRLVPQFRFPAQIEDVRLAMQHMKTTSEKFGFDADRIVVVGSSAGGHLASLLGTIQVDDLLGVGDELHDRNTLPYAVIGYCPVVTMFDRRETIENLLGFPLGANDELYQLASPVHRLVGNEPPFLLLHGDKDTLVPLDQVTNFHEQIMKHGGRSHLVVLPGVDHGFGYGVETEAQQQSIEAIEHFLRKLHS</sequence>
<dbReference type="Pfam" id="PF20434">
    <property type="entry name" value="BD-FAE"/>
    <property type="match status" value="1"/>
</dbReference>
<name>A0ABU1NXR3_9BACL</name>
<dbReference type="RefSeq" id="WP_310499339.1">
    <property type="nucleotide sequence ID" value="NZ_JAVDSB010000004.1"/>
</dbReference>
<dbReference type="Gene3D" id="3.40.50.1820">
    <property type="entry name" value="alpha/beta hydrolase"/>
    <property type="match status" value="1"/>
</dbReference>
<protein>
    <submittedName>
        <fullName evidence="3">Acetyl esterase/lipase</fullName>
    </submittedName>
</protein>
<comment type="caution">
    <text evidence="3">The sequence shown here is derived from an EMBL/GenBank/DDBJ whole genome shotgun (WGS) entry which is preliminary data.</text>
</comment>
<dbReference type="PANTHER" id="PTHR48081">
    <property type="entry name" value="AB HYDROLASE SUPERFAMILY PROTEIN C4A8.06C"/>
    <property type="match status" value="1"/>
</dbReference>
<dbReference type="EMBL" id="JAVDSB010000004">
    <property type="protein sequence ID" value="MDR6551777.1"/>
    <property type="molecule type" value="Genomic_DNA"/>
</dbReference>
<organism evidence="3 4">
    <name type="scientific">Paenibacillus qinlingensis</name>
    <dbReference type="NCBI Taxonomy" id="1837343"/>
    <lineage>
        <taxon>Bacteria</taxon>
        <taxon>Bacillati</taxon>
        <taxon>Bacillota</taxon>
        <taxon>Bacilli</taxon>
        <taxon>Bacillales</taxon>
        <taxon>Paenibacillaceae</taxon>
        <taxon>Paenibacillus</taxon>
    </lineage>
</organism>
<gene>
    <name evidence="3" type="ORF">J2736_002966</name>
</gene>